<proteinExistence type="predicted"/>
<dbReference type="EMBL" id="CADCTW010000134">
    <property type="protein sequence ID" value="CAA9338407.1"/>
    <property type="molecule type" value="Genomic_DNA"/>
</dbReference>
<gene>
    <name evidence="2" type="ORF">AVDCRST_MAG68-2899</name>
</gene>
<evidence type="ECO:0000256" key="1">
    <source>
        <dbReference type="SAM" id="MobiDB-lite"/>
    </source>
</evidence>
<feature type="compositionally biased region" description="Basic residues" evidence="1">
    <location>
        <begin position="1"/>
        <end position="13"/>
    </location>
</feature>
<feature type="compositionally biased region" description="Low complexity" evidence="1">
    <location>
        <begin position="136"/>
        <end position="151"/>
    </location>
</feature>
<evidence type="ECO:0000313" key="2">
    <source>
        <dbReference type="EMBL" id="CAA9338407.1"/>
    </source>
</evidence>
<sequence length="151" mass="15680">ERSRAVRRPRRAVRPGGPPRLVRRTGRGGRRCGGVAGGRRGNAAPDRLRSFTGRVPGPRRGAVRLPGRAERGAGGGRGGGCAAGGRIGAGAVRVRERGRGRRRVALLDGGRGDDAGHHRLRHLLLPRGGRSEGARHGAPGAHHAAAAGQRI</sequence>
<feature type="compositionally biased region" description="Basic residues" evidence="1">
    <location>
        <begin position="21"/>
        <end position="30"/>
    </location>
</feature>
<reference evidence="2" key="1">
    <citation type="submission" date="2020-02" db="EMBL/GenBank/DDBJ databases">
        <authorList>
            <person name="Meier V. D."/>
        </authorList>
    </citation>
    <scope>NUCLEOTIDE SEQUENCE</scope>
    <source>
        <strain evidence="2">AVDCRST_MAG68</strain>
    </source>
</reference>
<feature type="non-terminal residue" evidence="2">
    <location>
        <position position="151"/>
    </location>
</feature>
<name>A0A6J4LNK8_9BACT</name>
<accession>A0A6J4LNK8</accession>
<feature type="region of interest" description="Disordered" evidence="1">
    <location>
        <begin position="1"/>
        <end position="86"/>
    </location>
</feature>
<feature type="region of interest" description="Disordered" evidence="1">
    <location>
        <begin position="128"/>
        <end position="151"/>
    </location>
</feature>
<feature type="compositionally biased region" description="Low complexity" evidence="1">
    <location>
        <begin position="53"/>
        <end position="66"/>
    </location>
</feature>
<feature type="compositionally biased region" description="Gly residues" evidence="1">
    <location>
        <begin position="31"/>
        <end position="40"/>
    </location>
</feature>
<dbReference type="AlphaFoldDB" id="A0A6J4LNK8"/>
<feature type="non-terminal residue" evidence="2">
    <location>
        <position position="1"/>
    </location>
</feature>
<feature type="compositionally biased region" description="Gly residues" evidence="1">
    <location>
        <begin position="72"/>
        <end position="86"/>
    </location>
</feature>
<protein>
    <submittedName>
        <fullName evidence="2">Uncharacterized protein</fullName>
    </submittedName>
</protein>
<organism evidence="2">
    <name type="scientific">uncultured Gemmatimonadota bacterium</name>
    <dbReference type="NCBI Taxonomy" id="203437"/>
    <lineage>
        <taxon>Bacteria</taxon>
        <taxon>Pseudomonadati</taxon>
        <taxon>Gemmatimonadota</taxon>
        <taxon>environmental samples</taxon>
    </lineage>
</organism>